<keyword evidence="3" id="KW-0479">Metal-binding</keyword>
<dbReference type="GO" id="GO:0046872">
    <property type="term" value="F:metal ion binding"/>
    <property type="evidence" value="ECO:0007669"/>
    <property type="project" value="UniProtKB-KW"/>
</dbReference>
<dbReference type="AlphaFoldDB" id="A0A314UD62"/>
<keyword evidence="2" id="KW-0349">Heme</keyword>
<dbReference type="PANTHER" id="PTHR47953">
    <property type="entry name" value="OS08G0105600 PROTEIN"/>
    <property type="match status" value="1"/>
</dbReference>
<evidence type="ECO:0000256" key="5">
    <source>
        <dbReference type="ARBA" id="ARBA00023004"/>
    </source>
</evidence>
<comment type="caution">
    <text evidence="7">The sequence shown here is derived from an EMBL/GenBank/DDBJ whole genome shotgun (WGS) entry which is preliminary data.</text>
</comment>
<evidence type="ECO:0000256" key="1">
    <source>
        <dbReference type="ARBA" id="ARBA00010617"/>
    </source>
</evidence>
<dbReference type="GO" id="GO:0004497">
    <property type="term" value="F:monooxygenase activity"/>
    <property type="evidence" value="ECO:0007669"/>
    <property type="project" value="UniProtKB-KW"/>
</dbReference>
<gene>
    <name evidence="7" type="ORF">Pyn_18629</name>
</gene>
<protein>
    <submittedName>
        <fullName evidence="7">Cytochrome P450 71B37-like</fullName>
    </submittedName>
</protein>
<dbReference type="OrthoDB" id="2789670at2759"/>
<keyword evidence="4" id="KW-0560">Oxidoreductase</keyword>
<organism evidence="7 8">
    <name type="scientific">Prunus yedoensis var. nudiflora</name>
    <dbReference type="NCBI Taxonomy" id="2094558"/>
    <lineage>
        <taxon>Eukaryota</taxon>
        <taxon>Viridiplantae</taxon>
        <taxon>Streptophyta</taxon>
        <taxon>Embryophyta</taxon>
        <taxon>Tracheophyta</taxon>
        <taxon>Spermatophyta</taxon>
        <taxon>Magnoliopsida</taxon>
        <taxon>eudicotyledons</taxon>
        <taxon>Gunneridae</taxon>
        <taxon>Pentapetalae</taxon>
        <taxon>rosids</taxon>
        <taxon>fabids</taxon>
        <taxon>Rosales</taxon>
        <taxon>Rosaceae</taxon>
        <taxon>Amygdaloideae</taxon>
        <taxon>Amygdaleae</taxon>
        <taxon>Prunus</taxon>
    </lineage>
</organism>
<evidence type="ECO:0000313" key="8">
    <source>
        <dbReference type="Proteomes" id="UP000250321"/>
    </source>
</evidence>
<dbReference type="STRING" id="2094558.A0A314UD62"/>
<evidence type="ECO:0000256" key="3">
    <source>
        <dbReference type="ARBA" id="ARBA00022723"/>
    </source>
</evidence>
<evidence type="ECO:0000256" key="6">
    <source>
        <dbReference type="ARBA" id="ARBA00023033"/>
    </source>
</evidence>
<reference evidence="7 8" key="1">
    <citation type="submission" date="2018-02" db="EMBL/GenBank/DDBJ databases">
        <title>Draft genome of wild Prunus yedoensis var. nudiflora.</title>
        <authorList>
            <person name="Baek S."/>
            <person name="Kim J.-H."/>
            <person name="Choi K."/>
            <person name="Kim G.-B."/>
            <person name="Cho A."/>
            <person name="Jang H."/>
            <person name="Shin C.-H."/>
            <person name="Yu H.-J."/>
            <person name="Mun J.-H."/>
        </authorList>
    </citation>
    <scope>NUCLEOTIDE SEQUENCE [LARGE SCALE GENOMIC DNA]</scope>
    <source>
        <strain evidence="8">cv. Jeju island</strain>
        <tissue evidence="7">Leaf</tissue>
    </source>
</reference>
<proteinExistence type="inferred from homology"/>
<evidence type="ECO:0000313" key="7">
    <source>
        <dbReference type="EMBL" id="PQM35435.1"/>
    </source>
</evidence>
<comment type="similarity">
    <text evidence="1">Belongs to the cytochrome P450 family.</text>
</comment>
<dbReference type="InterPro" id="IPR052306">
    <property type="entry name" value="CYP450_71D"/>
</dbReference>
<keyword evidence="5" id="KW-0408">Iron</keyword>
<dbReference type="PANTHER" id="PTHR47953:SF5">
    <property type="entry name" value="CYTOCHROME P450 71AV8-LIKE"/>
    <property type="match status" value="1"/>
</dbReference>
<sequence length="62" mass="6948">MGTTTIAFGLANLLYWFDWKLPNGLKEEDIDMEETGGLSLTIAKKTALHLVPVKFSQETYIS</sequence>
<dbReference type="EMBL" id="PJQY01003673">
    <property type="protein sequence ID" value="PQM35435.1"/>
    <property type="molecule type" value="Genomic_DNA"/>
</dbReference>
<name>A0A314UD62_PRUYE</name>
<accession>A0A314UD62</accession>
<dbReference type="Proteomes" id="UP000250321">
    <property type="component" value="Unassembled WGS sequence"/>
</dbReference>
<keyword evidence="8" id="KW-1185">Reference proteome</keyword>
<evidence type="ECO:0000256" key="4">
    <source>
        <dbReference type="ARBA" id="ARBA00023002"/>
    </source>
</evidence>
<keyword evidence="6" id="KW-0503">Monooxygenase</keyword>
<evidence type="ECO:0000256" key="2">
    <source>
        <dbReference type="ARBA" id="ARBA00022617"/>
    </source>
</evidence>